<accession>A0AAW5TH80</accession>
<evidence type="ECO:0000313" key="1">
    <source>
        <dbReference type="EMBL" id="MCW2280444.1"/>
    </source>
</evidence>
<dbReference type="AlphaFoldDB" id="A0AAW5TH80"/>
<protein>
    <submittedName>
        <fullName evidence="1">Phage regulator Rha-like protein</fullName>
    </submittedName>
</protein>
<sequence>MKQLENTLISLEVAKMVGRDHSKVIRDHFTLD</sequence>
<evidence type="ECO:0000313" key="2">
    <source>
        <dbReference type="Proteomes" id="UP001207687"/>
    </source>
</evidence>
<proteinExistence type="predicted"/>
<reference evidence="1" key="1">
    <citation type="submission" date="2023-08" db="EMBL/GenBank/DDBJ databases">
        <title>Genomic analyses of the natural microbiome of Caenorhabditis elegans.</title>
        <authorList>
            <person name="Samuel B."/>
        </authorList>
    </citation>
    <scope>NUCLEOTIDE SEQUENCE</scope>
    <source>
        <strain evidence="1">BIGb0220</strain>
    </source>
</reference>
<dbReference type="EMBL" id="JAOQNN010000001">
    <property type="protein sequence ID" value="MCW2280444.1"/>
    <property type="molecule type" value="Genomic_DNA"/>
</dbReference>
<dbReference type="Proteomes" id="UP001207687">
    <property type="component" value="Unassembled WGS sequence"/>
</dbReference>
<comment type="caution">
    <text evidence="1">The sequence shown here is derived from an EMBL/GenBank/DDBJ whole genome shotgun (WGS) entry which is preliminary data.</text>
</comment>
<name>A0AAW5TH80_9LACT</name>
<organism evidence="1 2">
    <name type="scientific">Lactococcus lactis</name>
    <dbReference type="NCBI Taxonomy" id="1358"/>
    <lineage>
        <taxon>Bacteria</taxon>
        <taxon>Bacillati</taxon>
        <taxon>Bacillota</taxon>
        <taxon>Bacilli</taxon>
        <taxon>Lactobacillales</taxon>
        <taxon>Streptococcaceae</taxon>
        <taxon>Lactococcus</taxon>
    </lineage>
</organism>
<gene>
    <name evidence="1" type="ORF">M2256_000902</name>
</gene>